<feature type="region of interest" description="Disordered" evidence="2">
    <location>
        <begin position="108"/>
        <end position="134"/>
    </location>
</feature>
<feature type="non-terminal residue" evidence="3">
    <location>
        <position position="178"/>
    </location>
</feature>
<reference evidence="3 4" key="1">
    <citation type="submission" date="2019-01" db="EMBL/GenBank/DDBJ databases">
        <authorList>
            <person name="Sayadi A."/>
        </authorList>
    </citation>
    <scope>NUCLEOTIDE SEQUENCE [LARGE SCALE GENOMIC DNA]</scope>
</reference>
<dbReference type="Proteomes" id="UP000410492">
    <property type="component" value="Unassembled WGS sequence"/>
</dbReference>
<dbReference type="AlphaFoldDB" id="A0A653DKJ2"/>
<feature type="compositionally biased region" description="Basic and acidic residues" evidence="2">
    <location>
        <begin position="108"/>
        <end position="124"/>
    </location>
</feature>
<proteinExistence type="predicted"/>
<protein>
    <submittedName>
        <fullName evidence="3">Uncharacterized protein</fullName>
    </submittedName>
</protein>
<sequence length="178" mass="20907">MRHVKELTSYKIYCSRLCEQTYEKKLKHQEIIEDEVMESEVKYLEDFNQQKNIIKKLHDEIKSLNDNNNELKKQIDDHNAELVKEKRELEEMIEINRNMISTISLLEKESQRNNQRDIPQDRSTQKVLNGKDVNTSQEIINKSSRAPRGKDSVESKKILIIGDETARGCASKLKTYVI</sequence>
<accession>A0A653DKJ2</accession>
<dbReference type="OrthoDB" id="6773773at2759"/>
<evidence type="ECO:0000256" key="1">
    <source>
        <dbReference type="SAM" id="Coils"/>
    </source>
</evidence>
<keyword evidence="1" id="KW-0175">Coiled coil</keyword>
<feature type="compositionally biased region" description="Polar residues" evidence="2">
    <location>
        <begin position="125"/>
        <end position="134"/>
    </location>
</feature>
<evidence type="ECO:0000313" key="3">
    <source>
        <dbReference type="EMBL" id="VEN60741.1"/>
    </source>
</evidence>
<keyword evidence="4" id="KW-1185">Reference proteome</keyword>
<evidence type="ECO:0000256" key="2">
    <source>
        <dbReference type="SAM" id="MobiDB-lite"/>
    </source>
</evidence>
<evidence type="ECO:0000313" key="4">
    <source>
        <dbReference type="Proteomes" id="UP000410492"/>
    </source>
</evidence>
<organism evidence="3 4">
    <name type="scientific">Callosobruchus maculatus</name>
    <name type="common">Southern cowpea weevil</name>
    <name type="synonym">Pulse bruchid</name>
    <dbReference type="NCBI Taxonomy" id="64391"/>
    <lineage>
        <taxon>Eukaryota</taxon>
        <taxon>Metazoa</taxon>
        <taxon>Ecdysozoa</taxon>
        <taxon>Arthropoda</taxon>
        <taxon>Hexapoda</taxon>
        <taxon>Insecta</taxon>
        <taxon>Pterygota</taxon>
        <taxon>Neoptera</taxon>
        <taxon>Endopterygota</taxon>
        <taxon>Coleoptera</taxon>
        <taxon>Polyphaga</taxon>
        <taxon>Cucujiformia</taxon>
        <taxon>Chrysomeloidea</taxon>
        <taxon>Chrysomelidae</taxon>
        <taxon>Bruchinae</taxon>
        <taxon>Bruchini</taxon>
        <taxon>Callosobruchus</taxon>
    </lineage>
</organism>
<dbReference type="EMBL" id="CAACVG010012728">
    <property type="protein sequence ID" value="VEN60741.1"/>
    <property type="molecule type" value="Genomic_DNA"/>
</dbReference>
<name>A0A653DKJ2_CALMS</name>
<feature type="coiled-coil region" evidence="1">
    <location>
        <begin position="47"/>
        <end position="99"/>
    </location>
</feature>
<gene>
    <name evidence="3" type="ORF">CALMAC_LOCUS18336</name>
</gene>